<organism evidence="1 2">
    <name type="scientific">Rotaria magnacalcarata</name>
    <dbReference type="NCBI Taxonomy" id="392030"/>
    <lineage>
        <taxon>Eukaryota</taxon>
        <taxon>Metazoa</taxon>
        <taxon>Spiralia</taxon>
        <taxon>Gnathifera</taxon>
        <taxon>Rotifera</taxon>
        <taxon>Eurotatoria</taxon>
        <taxon>Bdelloidea</taxon>
        <taxon>Philodinida</taxon>
        <taxon>Philodinidae</taxon>
        <taxon>Rotaria</taxon>
    </lineage>
</organism>
<proteinExistence type="predicted"/>
<gene>
    <name evidence="1" type="ORF">BYL167_LOCUS52770</name>
</gene>
<reference evidence="1" key="1">
    <citation type="submission" date="2021-02" db="EMBL/GenBank/DDBJ databases">
        <authorList>
            <person name="Nowell W R."/>
        </authorList>
    </citation>
    <scope>NUCLEOTIDE SEQUENCE</scope>
</reference>
<name>A0A8S3CXX5_9BILA</name>
<dbReference type="AlphaFoldDB" id="A0A8S3CXX5"/>
<evidence type="ECO:0000313" key="2">
    <source>
        <dbReference type="Proteomes" id="UP000681967"/>
    </source>
</evidence>
<protein>
    <submittedName>
        <fullName evidence="1">Uncharacterized protein</fullName>
    </submittedName>
</protein>
<evidence type="ECO:0000313" key="1">
    <source>
        <dbReference type="EMBL" id="CAF4915847.1"/>
    </source>
</evidence>
<feature type="non-terminal residue" evidence="1">
    <location>
        <position position="54"/>
    </location>
</feature>
<dbReference type="EMBL" id="CAJOBH010172591">
    <property type="protein sequence ID" value="CAF4915847.1"/>
    <property type="molecule type" value="Genomic_DNA"/>
</dbReference>
<comment type="caution">
    <text evidence="1">The sequence shown here is derived from an EMBL/GenBank/DDBJ whole genome shotgun (WGS) entry which is preliminary data.</text>
</comment>
<sequence>MKIIFLLYYSIVQTAITYGKNPYLGCFIDQIGDRDLNIFISDYEQLTPQQCIAA</sequence>
<dbReference type="Proteomes" id="UP000681967">
    <property type="component" value="Unassembled WGS sequence"/>
</dbReference>
<accession>A0A8S3CXX5</accession>